<dbReference type="Proteomes" id="UP000809349">
    <property type="component" value="Unassembled WGS sequence"/>
</dbReference>
<proteinExistence type="inferred from homology"/>
<accession>A0ABS7SKL8</accession>
<dbReference type="PANTHER" id="PTHR35174:SF4">
    <property type="entry name" value="BLL7163 PROTEIN"/>
    <property type="match status" value="1"/>
</dbReference>
<dbReference type="PANTHER" id="PTHR35174">
    <property type="entry name" value="BLL7171 PROTEIN-RELATED"/>
    <property type="match status" value="1"/>
</dbReference>
<protein>
    <submittedName>
        <fullName evidence="3">YciI family protein</fullName>
    </submittedName>
</protein>
<evidence type="ECO:0000256" key="1">
    <source>
        <dbReference type="ARBA" id="ARBA00007689"/>
    </source>
</evidence>
<organism evidence="3 4">
    <name type="scientific">Massilia soli</name>
    <dbReference type="NCBI Taxonomy" id="2792854"/>
    <lineage>
        <taxon>Bacteria</taxon>
        <taxon>Pseudomonadati</taxon>
        <taxon>Pseudomonadota</taxon>
        <taxon>Betaproteobacteria</taxon>
        <taxon>Burkholderiales</taxon>
        <taxon>Oxalobacteraceae</taxon>
        <taxon>Telluria group</taxon>
        <taxon>Massilia</taxon>
    </lineage>
</organism>
<dbReference type="EMBL" id="JAFBIL020000001">
    <property type="protein sequence ID" value="MBZ2206479.1"/>
    <property type="molecule type" value="Genomic_DNA"/>
</dbReference>
<keyword evidence="4" id="KW-1185">Reference proteome</keyword>
<comment type="similarity">
    <text evidence="1">Belongs to the YciI family.</text>
</comment>
<dbReference type="Gene3D" id="3.30.70.1060">
    <property type="entry name" value="Dimeric alpha+beta barrel"/>
    <property type="match status" value="2"/>
</dbReference>
<evidence type="ECO:0000313" key="4">
    <source>
        <dbReference type="Proteomes" id="UP000809349"/>
    </source>
</evidence>
<gene>
    <name evidence="3" type="ORF">I4X03_004305</name>
</gene>
<evidence type="ECO:0000313" key="3">
    <source>
        <dbReference type="EMBL" id="MBZ2206479.1"/>
    </source>
</evidence>
<comment type="caution">
    <text evidence="3">The sequence shown here is derived from an EMBL/GenBank/DDBJ whole genome shotgun (WGS) entry which is preliminary data.</text>
</comment>
<name>A0ABS7SKL8_9BURK</name>
<evidence type="ECO:0000259" key="2">
    <source>
        <dbReference type="Pfam" id="PF03795"/>
    </source>
</evidence>
<dbReference type="InterPro" id="IPR011008">
    <property type="entry name" value="Dimeric_a/b-barrel"/>
</dbReference>
<reference evidence="3 4" key="2">
    <citation type="submission" date="2021-08" db="EMBL/GenBank/DDBJ databases">
        <title>Massilia sp. R798.</title>
        <authorList>
            <person name="Baek J.H."/>
            <person name="Jung H.S."/>
            <person name="Kim K.R."/>
            <person name="Jeon C.O."/>
        </authorList>
    </citation>
    <scope>NUCLEOTIDE SEQUENCE [LARGE SCALE GENOMIC DNA]</scope>
    <source>
        <strain evidence="3 4">R798</strain>
    </source>
</reference>
<sequence length="272" mass="29814">MRYLIFRRADADTEQGAMPGDALLNAMGAYNQRLVDAGVMRAGEGLRPTREAVRLKLSNGEATVIDGPFTETKELIAGLSVFEAASRDEVVDWIRQWPKEDGDVTVEIREAGCPGGCADVRPNAGAAQEGKRFAVLLRSSAALEAEQPVAQEKLDRLDAHNAAEAARGVLLGADGLRSSARANRVTFSGGKATVLDGPFTEIKELIAGYWLIRVASMDEAIEWAKRNPYPTGPDVEVEIRPLYELDDLDIDFTPELREAEQRMRQMQLDATR</sequence>
<reference evidence="3 4" key="1">
    <citation type="submission" date="2021-01" db="EMBL/GenBank/DDBJ databases">
        <authorList>
            <person name="Ruan W."/>
            <person name="Khan S.A."/>
            <person name="Jeon C.O."/>
        </authorList>
    </citation>
    <scope>NUCLEOTIDE SEQUENCE [LARGE SCALE GENOMIC DNA]</scope>
    <source>
        <strain evidence="3 4">R798</strain>
    </source>
</reference>
<dbReference type="SUPFAM" id="SSF54909">
    <property type="entry name" value="Dimeric alpha+beta barrel"/>
    <property type="match status" value="2"/>
</dbReference>
<feature type="domain" description="YCII-related" evidence="2">
    <location>
        <begin position="1"/>
        <end position="99"/>
    </location>
</feature>
<dbReference type="RefSeq" id="WP_223466073.1">
    <property type="nucleotide sequence ID" value="NZ_JAFBIL020000001.1"/>
</dbReference>
<dbReference type="InterPro" id="IPR005545">
    <property type="entry name" value="YCII"/>
</dbReference>
<feature type="domain" description="YCII-related" evidence="2">
    <location>
        <begin position="142"/>
        <end position="232"/>
    </location>
</feature>
<dbReference type="Pfam" id="PF03795">
    <property type="entry name" value="YCII"/>
    <property type="match status" value="2"/>
</dbReference>